<name>A0AAD4LNH1_9AGAM</name>
<comment type="caution">
    <text evidence="1">The sequence shown here is derived from an EMBL/GenBank/DDBJ whole genome shotgun (WGS) entry which is preliminary data.</text>
</comment>
<sequence length="283" mass="31545">MPFNLPGTLVPFYALLSPRILLPSIHSSTFTPFLSTCSQLIYFFFQRDIRHLDFAALRDAGYRGAIFDKDNCLTLPNNDKLVPQLEAAWSTALRVFGPSHVLIVSNSAGTSDDPAQLQAESVAYHLRAPVLLHAALKPSYACANAALSALPDLAPHEIVVVGDRVFTDVVLAHRLAHPRTPWTRLVARLARASHRFRSAPSQGSGERGPAPLAVWTTGVWQREKSRLVHLVERWVEGARHRRGALEDQFVRSSLEHGKDEEMEMEKPVRGWFSWARNAMARSG</sequence>
<dbReference type="InterPro" id="IPR027706">
    <property type="entry name" value="PGP_Pase"/>
</dbReference>
<dbReference type="GO" id="GO:0008962">
    <property type="term" value="F:phosphatidylglycerophosphatase activity"/>
    <property type="evidence" value="ECO:0007669"/>
    <property type="project" value="InterPro"/>
</dbReference>
<dbReference type="AlphaFoldDB" id="A0AAD4LNH1"/>
<organism evidence="1 2">
    <name type="scientific">Lactarius akahatsu</name>
    <dbReference type="NCBI Taxonomy" id="416441"/>
    <lineage>
        <taxon>Eukaryota</taxon>
        <taxon>Fungi</taxon>
        <taxon>Dikarya</taxon>
        <taxon>Basidiomycota</taxon>
        <taxon>Agaricomycotina</taxon>
        <taxon>Agaricomycetes</taxon>
        <taxon>Russulales</taxon>
        <taxon>Russulaceae</taxon>
        <taxon>Lactarius</taxon>
    </lineage>
</organism>
<dbReference type="EMBL" id="JAKELL010000008">
    <property type="protein sequence ID" value="KAH8996741.1"/>
    <property type="molecule type" value="Genomic_DNA"/>
</dbReference>
<dbReference type="Pfam" id="PF09419">
    <property type="entry name" value="PGP_phosphatase"/>
    <property type="match status" value="1"/>
</dbReference>
<gene>
    <name evidence="1" type="ORF">EDB92DRAFT_1841645</name>
</gene>
<dbReference type="Proteomes" id="UP001201163">
    <property type="component" value="Unassembled WGS sequence"/>
</dbReference>
<protein>
    <submittedName>
        <fullName evidence="1">Mitochondrial PGP phosphatase-domain-containing protein</fullName>
    </submittedName>
</protein>
<evidence type="ECO:0000313" key="2">
    <source>
        <dbReference type="Proteomes" id="UP001201163"/>
    </source>
</evidence>
<keyword evidence="2" id="KW-1185">Reference proteome</keyword>
<dbReference type="SUPFAM" id="SSF56784">
    <property type="entry name" value="HAD-like"/>
    <property type="match status" value="1"/>
</dbReference>
<dbReference type="Gene3D" id="3.40.50.1000">
    <property type="entry name" value="HAD superfamily/HAD-like"/>
    <property type="match status" value="1"/>
</dbReference>
<dbReference type="InterPro" id="IPR036412">
    <property type="entry name" value="HAD-like_sf"/>
</dbReference>
<evidence type="ECO:0000313" key="1">
    <source>
        <dbReference type="EMBL" id="KAH8996741.1"/>
    </source>
</evidence>
<reference evidence="1" key="1">
    <citation type="submission" date="2022-01" db="EMBL/GenBank/DDBJ databases">
        <title>Comparative genomics reveals a dynamic genome evolution in the ectomycorrhizal milk-cap (Lactarius) mushrooms.</title>
        <authorList>
            <consortium name="DOE Joint Genome Institute"/>
            <person name="Lebreton A."/>
            <person name="Tang N."/>
            <person name="Kuo A."/>
            <person name="LaButti K."/>
            <person name="Drula E."/>
            <person name="Barry K."/>
            <person name="Clum A."/>
            <person name="Lipzen A."/>
            <person name="Mousain D."/>
            <person name="Ng V."/>
            <person name="Wang R."/>
            <person name="Wang X."/>
            <person name="Dai Y."/>
            <person name="Henrissat B."/>
            <person name="Grigoriev I.V."/>
            <person name="Guerin-Laguette A."/>
            <person name="Yu F."/>
            <person name="Martin F.M."/>
        </authorList>
    </citation>
    <scope>NUCLEOTIDE SEQUENCE</scope>
    <source>
        <strain evidence="1">QP</strain>
    </source>
</reference>
<dbReference type="InterPro" id="IPR023214">
    <property type="entry name" value="HAD_sf"/>
</dbReference>
<accession>A0AAD4LNH1</accession>
<proteinExistence type="predicted"/>